<keyword evidence="1" id="KW-0479">Metal-binding</keyword>
<evidence type="ECO:0000256" key="1">
    <source>
        <dbReference type="ARBA" id="ARBA00022723"/>
    </source>
</evidence>
<reference evidence="3" key="1">
    <citation type="submission" date="2020-10" db="EMBL/GenBank/DDBJ databases">
        <title>Paenihalocynthiibacter styelae gen. nov., sp. nov., isolated from stalked sea squirt Styela clava.</title>
        <authorList>
            <person name="Kim Y.-O."/>
            <person name="Yoon J.-H."/>
        </authorList>
    </citation>
    <scope>NUCLEOTIDE SEQUENCE</scope>
    <source>
        <strain evidence="3">MYP1-1</strain>
    </source>
</reference>
<dbReference type="PANTHER" id="PTHR35848:SF9">
    <property type="entry name" value="SLL1358 PROTEIN"/>
    <property type="match status" value="1"/>
</dbReference>
<dbReference type="InterPro" id="IPR051610">
    <property type="entry name" value="GPI/OXD"/>
</dbReference>
<comment type="caution">
    <text evidence="3">The sequence shown here is derived from an EMBL/GenBank/DDBJ whole genome shotgun (WGS) entry which is preliminary data.</text>
</comment>
<proteinExistence type="predicted"/>
<dbReference type="InterPro" id="IPR014710">
    <property type="entry name" value="RmlC-like_jellyroll"/>
</dbReference>
<dbReference type="GO" id="GO:0046872">
    <property type="term" value="F:metal ion binding"/>
    <property type="evidence" value="ECO:0007669"/>
    <property type="project" value="UniProtKB-KW"/>
</dbReference>
<dbReference type="Gene3D" id="2.60.120.10">
    <property type="entry name" value="Jelly Rolls"/>
    <property type="match status" value="1"/>
</dbReference>
<dbReference type="CDD" id="cd02224">
    <property type="entry name" value="cupin_SPO2919-like"/>
    <property type="match status" value="1"/>
</dbReference>
<dbReference type="Pfam" id="PF07883">
    <property type="entry name" value="Cupin_2"/>
    <property type="match status" value="1"/>
</dbReference>
<gene>
    <name evidence="3" type="ORF">H1D41_12195</name>
</gene>
<keyword evidence="4" id="KW-1185">Reference proteome</keyword>
<dbReference type="SUPFAM" id="SSF51182">
    <property type="entry name" value="RmlC-like cupins"/>
    <property type="match status" value="1"/>
</dbReference>
<organism evidence="3 4">
    <name type="scientific">Halocynthiibacter styelae</name>
    <dbReference type="NCBI Taxonomy" id="2761955"/>
    <lineage>
        <taxon>Bacteria</taxon>
        <taxon>Pseudomonadati</taxon>
        <taxon>Pseudomonadota</taxon>
        <taxon>Alphaproteobacteria</taxon>
        <taxon>Rhodobacterales</taxon>
        <taxon>Paracoccaceae</taxon>
        <taxon>Halocynthiibacter</taxon>
    </lineage>
</organism>
<accession>A0A8J7J6C0</accession>
<dbReference type="AlphaFoldDB" id="A0A8J7J6C0"/>
<name>A0A8J7J6C0_9RHOB</name>
<dbReference type="InterPro" id="IPR013096">
    <property type="entry name" value="Cupin_2"/>
</dbReference>
<dbReference type="InterPro" id="IPR011051">
    <property type="entry name" value="RmlC_Cupin_sf"/>
</dbReference>
<dbReference type="RefSeq" id="WP_228849171.1">
    <property type="nucleotide sequence ID" value="NZ_JADCKQ010000009.1"/>
</dbReference>
<protein>
    <submittedName>
        <fullName evidence="3">Cupin domain-containing protein</fullName>
    </submittedName>
</protein>
<dbReference type="EMBL" id="JADCKQ010000009">
    <property type="protein sequence ID" value="MBI1494400.1"/>
    <property type="molecule type" value="Genomic_DNA"/>
</dbReference>
<dbReference type="Proteomes" id="UP000640583">
    <property type="component" value="Unassembled WGS sequence"/>
</dbReference>
<sequence>MTDDSPTLLKASEIDAMPGQEKTHFLNPNAQRVQKSLGDICGLTGLGVHLMEIQPGADSTEHHVHYYEDECIYVLAGQATARIGDTHETIGAGDFLGHPKNGAAHSITNTGTEPLKMLVIGQRLDHDVADYPDQGKRIFRNAGMPWDLVDIAALAAPRPPKASE</sequence>
<feature type="domain" description="Cupin type-2" evidence="2">
    <location>
        <begin position="50"/>
        <end position="120"/>
    </location>
</feature>
<evidence type="ECO:0000259" key="2">
    <source>
        <dbReference type="Pfam" id="PF07883"/>
    </source>
</evidence>
<dbReference type="PANTHER" id="PTHR35848">
    <property type="entry name" value="OXALATE-BINDING PROTEIN"/>
    <property type="match status" value="1"/>
</dbReference>
<evidence type="ECO:0000313" key="4">
    <source>
        <dbReference type="Proteomes" id="UP000640583"/>
    </source>
</evidence>
<evidence type="ECO:0000313" key="3">
    <source>
        <dbReference type="EMBL" id="MBI1494400.1"/>
    </source>
</evidence>